<keyword evidence="2" id="KW-0186">Copper</keyword>
<dbReference type="GO" id="GO:0046872">
    <property type="term" value="F:metal ion binding"/>
    <property type="evidence" value="ECO:0007669"/>
    <property type="project" value="UniProtKB-KW"/>
</dbReference>
<dbReference type="AlphaFoldDB" id="A0A1Y6KV14"/>
<reference evidence="5" key="1">
    <citation type="submission" date="2017-06" db="EMBL/GenBank/DDBJ databases">
        <authorList>
            <person name="Rodrigo-Torres L."/>
            <person name="Arahal R. D."/>
            <person name="Lucena T."/>
        </authorList>
    </citation>
    <scope>NUCLEOTIDE SEQUENCE [LARGE SCALE GENOMIC DNA]</scope>
    <source>
        <strain evidence="5">type strain: CECT 9192</strain>
    </source>
</reference>
<gene>
    <name evidence="4" type="ORF">PAQU9191_01240</name>
</gene>
<evidence type="ECO:0000313" key="5">
    <source>
        <dbReference type="Proteomes" id="UP000196485"/>
    </source>
</evidence>
<dbReference type="RefSeq" id="WP_087820151.1">
    <property type="nucleotide sequence ID" value="NZ_FYAH01000002.1"/>
</dbReference>
<keyword evidence="3" id="KW-1015">Disulfide bond</keyword>
<dbReference type="InterPro" id="IPR003782">
    <property type="entry name" value="SCO1/SenC"/>
</dbReference>
<dbReference type="PANTHER" id="PTHR12151">
    <property type="entry name" value="ELECTRON TRANSPORT PROTIN SCO1/SENC FAMILY MEMBER"/>
    <property type="match status" value="1"/>
</dbReference>
<comment type="similarity">
    <text evidence="1">Belongs to the SCO1/2 family.</text>
</comment>
<dbReference type="Gene3D" id="3.40.30.10">
    <property type="entry name" value="Glutaredoxin"/>
    <property type="match status" value="1"/>
</dbReference>
<evidence type="ECO:0000313" key="4">
    <source>
        <dbReference type="EMBL" id="SMY16009.1"/>
    </source>
</evidence>
<proteinExistence type="inferred from homology"/>
<dbReference type="PANTHER" id="PTHR12151:SF25">
    <property type="entry name" value="LINALOOL DEHYDRATASE_ISOMERASE DOMAIN-CONTAINING PROTEIN"/>
    <property type="match status" value="1"/>
</dbReference>
<dbReference type="Pfam" id="PF02630">
    <property type="entry name" value="SCO1-SenC"/>
    <property type="match status" value="1"/>
</dbReference>
<feature type="disulfide bond" description="Redox-active" evidence="3">
    <location>
        <begin position="67"/>
        <end position="71"/>
    </location>
</feature>
<feature type="binding site" evidence="2">
    <location>
        <position position="158"/>
    </location>
    <ligand>
        <name>Cu cation</name>
        <dbReference type="ChEBI" id="CHEBI:23378"/>
    </ligand>
</feature>
<keyword evidence="5" id="KW-1185">Reference proteome</keyword>
<dbReference type="SUPFAM" id="SSF52833">
    <property type="entry name" value="Thioredoxin-like"/>
    <property type="match status" value="1"/>
</dbReference>
<accession>A0A1Y6KV14</accession>
<dbReference type="EMBL" id="FYAH01000002">
    <property type="protein sequence ID" value="SMY16009.1"/>
    <property type="molecule type" value="Genomic_DNA"/>
</dbReference>
<evidence type="ECO:0000256" key="1">
    <source>
        <dbReference type="ARBA" id="ARBA00010996"/>
    </source>
</evidence>
<name>A0A1Y6KV14_9GAMM</name>
<evidence type="ECO:0000256" key="3">
    <source>
        <dbReference type="PIRSR" id="PIRSR603782-2"/>
    </source>
</evidence>
<organism evidence="4 5">
    <name type="scientific">Photobacterium aquimaris</name>
    <dbReference type="NCBI Taxonomy" id="512643"/>
    <lineage>
        <taxon>Bacteria</taxon>
        <taxon>Pseudomonadati</taxon>
        <taxon>Pseudomonadota</taxon>
        <taxon>Gammaproteobacteria</taxon>
        <taxon>Vibrionales</taxon>
        <taxon>Vibrionaceae</taxon>
        <taxon>Photobacterium</taxon>
    </lineage>
</organism>
<dbReference type="CDD" id="cd02968">
    <property type="entry name" value="SCO"/>
    <property type="match status" value="1"/>
</dbReference>
<dbReference type="InterPro" id="IPR036249">
    <property type="entry name" value="Thioredoxin-like_sf"/>
</dbReference>
<feature type="binding site" evidence="2">
    <location>
        <position position="71"/>
    </location>
    <ligand>
        <name>Cu cation</name>
        <dbReference type="ChEBI" id="CHEBI:23378"/>
    </ligand>
</feature>
<protein>
    <submittedName>
        <fullName evidence="4">SCO1/SenC</fullName>
    </submittedName>
</protein>
<evidence type="ECO:0000256" key="2">
    <source>
        <dbReference type="PIRSR" id="PIRSR603782-1"/>
    </source>
</evidence>
<sequence length="205" mass="23148">MKYQWIILALALVAGLFTSYMMDSNDPDVAREPYYPMNFLESGTEAIDLFNPEDKRIRLVYFGYTQCPDVCPTSLAVLSAALKALPQQQRDQLWPIFISLDPNRDTAMISAQYAAHFDNTITGATGTEQQIKALADTYGVLYIKNTLENSKIKYVIDHNSYFYFLKPNGDLIKKIPHLANPSQLIATIPIITAEMTNNGIIERNK</sequence>
<dbReference type="Proteomes" id="UP000196485">
    <property type="component" value="Unassembled WGS sequence"/>
</dbReference>
<keyword evidence="2" id="KW-0479">Metal-binding</keyword>
<feature type="binding site" evidence="2">
    <location>
        <position position="67"/>
    </location>
    <ligand>
        <name>Cu cation</name>
        <dbReference type="ChEBI" id="CHEBI:23378"/>
    </ligand>
</feature>